<evidence type="ECO:0000256" key="1">
    <source>
        <dbReference type="SAM" id="MobiDB-lite"/>
    </source>
</evidence>
<evidence type="ECO:0000313" key="2">
    <source>
        <dbReference type="EMBL" id="KAG8047811.1"/>
    </source>
</evidence>
<organism evidence="2 3">
    <name type="scientific">Zizania palustris</name>
    <name type="common">Northern wild rice</name>
    <dbReference type="NCBI Taxonomy" id="103762"/>
    <lineage>
        <taxon>Eukaryota</taxon>
        <taxon>Viridiplantae</taxon>
        <taxon>Streptophyta</taxon>
        <taxon>Embryophyta</taxon>
        <taxon>Tracheophyta</taxon>
        <taxon>Spermatophyta</taxon>
        <taxon>Magnoliopsida</taxon>
        <taxon>Liliopsida</taxon>
        <taxon>Poales</taxon>
        <taxon>Poaceae</taxon>
        <taxon>BOP clade</taxon>
        <taxon>Oryzoideae</taxon>
        <taxon>Oryzeae</taxon>
        <taxon>Zizaniinae</taxon>
        <taxon>Zizania</taxon>
    </lineage>
</organism>
<sequence>MEVNLTSVFRLRASLAPLVRLQFAASPHISLRPPPRLPVAISAPSAPLPASRWPPPHPLPASRWPPPRPPPASPPLGGHLRALCLPPRLPVAAFVPPDGRLRTLRLVDSSTPSASRWLPPCLPVVASASSARLPPPGGRLPASRRPHPRPACRREGRAVLGWERARVPSAERL</sequence>
<comment type="caution">
    <text evidence="2">The sequence shown here is derived from an EMBL/GenBank/DDBJ whole genome shotgun (WGS) entry which is preliminary data.</text>
</comment>
<accession>A0A8J5RZG8</accession>
<keyword evidence="3" id="KW-1185">Reference proteome</keyword>
<gene>
    <name evidence="2" type="ORF">GUJ93_ZPchr0008g13917</name>
</gene>
<dbReference type="EMBL" id="JAAALK010000290">
    <property type="protein sequence ID" value="KAG8047811.1"/>
    <property type="molecule type" value="Genomic_DNA"/>
</dbReference>
<protein>
    <submittedName>
        <fullName evidence="2">Uncharacterized protein</fullName>
    </submittedName>
</protein>
<feature type="region of interest" description="Disordered" evidence="1">
    <location>
        <begin position="129"/>
        <end position="157"/>
    </location>
</feature>
<dbReference type="Proteomes" id="UP000729402">
    <property type="component" value="Unassembled WGS sequence"/>
</dbReference>
<proteinExistence type="predicted"/>
<name>A0A8J5RZG8_ZIZPA</name>
<reference evidence="2" key="1">
    <citation type="journal article" date="2021" name="bioRxiv">
        <title>Whole Genome Assembly and Annotation of Northern Wild Rice, Zizania palustris L., Supports a Whole Genome Duplication in the Zizania Genus.</title>
        <authorList>
            <person name="Haas M."/>
            <person name="Kono T."/>
            <person name="Macchietto M."/>
            <person name="Millas R."/>
            <person name="McGilp L."/>
            <person name="Shao M."/>
            <person name="Duquette J."/>
            <person name="Hirsch C.N."/>
            <person name="Kimball J."/>
        </authorList>
    </citation>
    <scope>NUCLEOTIDE SEQUENCE</scope>
    <source>
        <tissue evidence="2">Fresh leaf tissue</tissue>
    </source>
</reference>
<reference evidence="2" key="2">
    <citation type="submission" date="2021-02" db="EMBL/GenBank/DDBJ databases">
        <authorList>
            <person name="Kimball J.A."/>
            <person name="Haas M.W."/>
            <person name="Macchietto M."/>
            <person name="Kono T."/>
            <person name="Duquette J."/>
            <person name="Shao M."/>
        </authorList>
    </citation>
    <scope>NUCLEOTIDE SEQUENCE</scope>
    <source>
        <tissue evidence="2">Fresh leaf tissue</tissue>
    </source>
</reference>
<dbReference type="AlphaFoldDB" id="A0A8J5RZG8"/>
<evidence type="ECO:0000313" key="3">
    <source>
        <dbReference type="Proteomes" id="UP000729402"/>
    </source>
</evidence>
<feature type="compositionally biased region" description="Basic residues" evidence="1">
    <location>
        <begin position="142"/>
        <end position="151"/>
    </location>
</feature>